<proteinExistence type="predicted"/>
<reference evidence="2 3" key="1">
    <citation type="submission" date="2019-02" db="EMBL/GenBank/DDBJ databases">
        <title>Deep-cultivation of Planctomycetes and their phenomic and genomic characterization uncovers novel biology.</title>
        <authorList>
            <person name="Wiegand S."/>
            <person name="Jogler M."/>
            <person name="Boedeker C."/>
            <person name="Pinto D."/>
            <person name="Vollmers J."/>
            <person name="Rivas-Marin E."/>
            <person name="Kohn T."/>
            <person name="Peeters S.H."/>
            <person name="Heuer A."/>
            <person name="Rast P."/>
            <person name="Oberbeckmann S."/>
            <person name="Bunk B."/>
            <person name="Jeske O."/>
            <person name="Meyerdierks A."/>
            <person name="Storesund J.E."/>
            <person name="Kallscheuer N."/>
            <person name="Luecker S."/>
            <person name="Lage O.M."/>
            <person name="Pohl T."/>
            <person name="Merkel B.J."/>
            <person name="Hornburger P."/>
            <person name="Mueller R.-W."/>
            <person name="Bruemmer F."/>
            <person name="Labrenz M."/>
            <person name="Spormann A.M."/>
            <person name="Op den Camp H."/>
            <person name="Overmann J."/>
            <person name="Amann R."/>
            <person name="Jetten M.S.M."/>
            <person name="Mascher T."/>
            <person name="Medema M.H."/>
            <person name="Devos D.P."/>
            <person name="Kaster A.-K."/>
            <person name="Ovreas L."/>
            <person name="Rohde M."/>
            <person name="Galperin M.Y."/>
            <person name="Jogler C."/>
        </authorList>
    </citation>
    <scope>NUCLEOTIDE SEQUENCE [LARGE SCALE GENOMIC DNA]</scope>
    <source>
        <strain evidence="2 3">ElP</strain>
        <plasmid evidence="3">pelp_1</plasmid>
    </source>
</reference>
<evidence type="ECO:0000313" key="3">
    <source>
        <dbReference type="Proteomes" id="UP000317835"/>
    </source>
</evidence>
<dbReference type="KEGG" id="tpla:ElP_72050"/>
<evidence type="ECO:0000256" key="1">
    <source>
        <dbReference type="ARBA" id="ARBA00022729"/>
    </source>
</evidence>
<keyword evidence="3" id="KW-1185">Reference proteome</keyword>
<gene>
    <name evidence="2" type="ORF">ElP_72050</name>
</gene>
<dbReference type="AlphaFoldDB" id="A0A518HEH8"/>
<organism evidence="2 3">
    <name type="scientific">Tautonia plasticadhaerens</name>
    <dbReference type="NCBI Taxonomy" id="2527974"/>
    <lineage>
        <taxon>Bacteria</taxon>
        <taxon>Pseudomonadati</taxon>
        <taxon>Planctomycetota</taxon>
        <taxon>Planctomycetia</taxon>
        <taxon>Isosphaerales</taxon>
        <taxon>Isosphaeraceae</taxon>
        <taxon>Tautonia</taxon>
    </lineage>
</organism>
<dbReference type="Pfam" id="PF13517">
    <property type="entry name" value="FG-GAP_3"/>
    <property type="match status" value="1"/>
</dbReference>
<dbReference type="SUPFAM" id="SSF69318">
    <property type="entry name" value="Integrin alpha N-terminal domain"/>
    <property type="match status" value="1"/>
</dbReference>
<keyword evidence="2" id="KW-0614">Plasmid</keyword>
<protein>
    <submittedName>
        <fullName evidence="2">FG-GAP repeat protein</fullName>
    </submittedName>
</protein>
<sequence length="331" mass="37299">MDFDADGTLDLISGSYDPGELYLFRGRGEGDFDPPEVIKDRDGRPILKVPDQKDRVESFGSWTTLVDWDYDSDLDILVGTFDGLIFLRRNQGTRAEPAYATANEWVKVGEKPLRLPGGEHANPVTCDWDGDGRWDIVAGAADGGVYWYRNAGRPGHPEFEAPVTLVAKHEGMGYSELLVPGRDPVPGIRAQIAVTDYDGDGELDVLLGDFGTYLHVRADLTPEEARAFEELREKEAEATKFLRDSMESLRAKYAEDMKGIPQSEWNTPENSAKWQEAYTAMRESPDYKRYTEEYERVQKEGLAYVDRTVAGMRLGDDPAVAHGYVWLFRRK</sequence>
<name>A0A518HEH8_9BACT</name>
<dbReference type="Proteomes" id="UP000317835">
    <property type="component" value="Plasmid pElP_1"/>
</dbReference>
<dbReference type="OrthoDB" id="1488578at2"/>
<dbReference type="RefSeq" id="WP_145279452.1">
    <property type="nucleotide sequence ID" value="NZ_CP036427.1"/>
</dbReference>
<dbReference type="InterPro" id="IPR013517">
    <property type="entry name" value="FG-GAP"/>
</dbReference>
<dbReference type="PANTHER" id="PTHR44103">
    <property type="entry name" value="PROPROTEIN CONVERTASE P"/>
    <property type="match status" value="1"/>
</dbReference>
<dbReference type="InterPro" id="IPR028994">
    <property type="entry name" value="Integrin_alpha_N"/>
</dbReference>
<dbReference type="EMBL" id="CP036427">
    <property type="protein sequence ID" value="QDV39241.1"/>
    <property type="molecule type" value="Genomic_DNA"/>
</dbReference>
<geneLocation type="plasmid" evidence="3">
    <name>pelp_1</name>
</geneLocation>
<keyword evidence="1" id="KW-0732">Signal</keyword>
<dbReference type="PANTHER" id="PTHR44103:SF1">
    <property type="entry name" value="PROPROTEIN CONVERTASE P"/>
    <property type="match status" value="1"/>
</dbReference>
<evidence type="ECO:0000313" key="2">
    <source>
        <dbReference type="EMBL" id="QDV39241.1"/>
    </source>
</evidence>
<dbReference type="Gene3D" id="2.130.10.130">
    <property type="entry name" value="Integrin alpha, N-terminal"/>
    <property type="match status" value="1"/>
</dbReference>
<accession>A0A518HEH8</accession>